<reference evidence="1 2" key="1">
    <citation type="journal article" date="2013" name="Nat. Commun.">
        <title>Genome sequence and functional genomic analysis of the oil-degrading bacterium Oleispira antarctica.</title>
        <authorList>
            <person name="Kube M."/>
            <person name="Chernikova T.N."/>
            <person name="Al-Ramahi Y."/>
            <person name="Beloqui A."/>
            <person name="Lopez-Cortez N."/>
            <person name="Guazzaroni M.E."/>
            <person name="Heipieper H.J."/>
            <person name="Klages S."/>
            <person name="Kotsyurbenko O.R."/>
            <person name="Langer I."/>
            <person name="Nechitaylo T.Y."/>
            <person name="Lunsdorf H."/>
            <person name="Fernandez M."/>
            <person name="Juarez S."/>
            <person name="Ciordia S."/>
            <person name="Singer A."/>
            <person name="Kagan O."/>
            <person name="Egorova O."/>
            <person name="Petit P.A."/>
            <person name="Stogios P."/>
            <person name="Kim Y."/>
            <person name="Tchigvintsev A."/>
            <person name="Flick R."/>
            <person name="Denaro R."/>
            <person name="Genovese M."/>
            <person name="Albar J.P."/>
            <person name="Reva O.N."/>
            <person name="Martinez-Gomariz M."/>
            <person name="Tran H."/>
            <person name="Ferrer M."/>
            <person name="Savchenko A."/>
            <person name="Yakunin A.F."/>
            <person name="Yakimov M.M."/>
            <person name="Golyshina O.V."/>
            <person name="Reinhardt R."/>
            <person name="Golyshin P.N."/>
        </authorList>
    </citation>
    <scope>NUCLEOTIDE SEQUENCE [LARGE SCALE GENOMIC DNA]</scope>
</reference>
<dbReference type="SUPFAM" id="SSF55729">
    <property type="entry name" value="Acyl-CoA N-acyltransferases (Nat)"/>
    <property type="match status" value="1"/>
</dbReference>
<dbReference type="PATRIC" id="fig|698738.3.peg.562"/>
<dbReference type="InterPro" id="IPR016181">
    <property type="entry name" value="Acyl_CoA_acyltransferase"/>
</dbReference>
<dbReference type="KEGG" id="oai:OLEAN_C05450"/>
<dbReference type="EMBL" id="FO203512">
    <property type="protein sequence ID" value="CCK74721.1"/>
    <property type="molecule type" value="Genomic_DNA"/>
</dbReference>
<dbReference type="Proteomes" id="UP000032749">
    <property type="component" value="Chromosome"/>
</dbReference>
<name>R4YJW7_OLEAN</name>
<organism evidence="1 2">
    <name type="scientific">Oleispira antarctica RB-8</name>
    <dbReference type="NCBI Taxonomy" id="698738"/>
    <lineage>
        <taxon>Bacteria</taxon>
        <taxon>Pseudomonadati</taxon>
        <taxon>Pseudomonadota</taxon>
        <taxon>Gammaproteobacteria</taxon>
        <taxon>Oceanospirillales</taxon>
        <taxon>Oceanospirillaceae</taxon>
        <taxon>Oleispira</taxon>
    </lineage>
</organism>
<accession>R4YJW7</accession>
<dbReference type="AlphaFoldDB" id="R4YJW7"/>
<evidence type="ECO:0008006" key="3">
    <source>
        <dbReference type="Google" id="ProtNLM"/>
    </source>
</evidence>
<keyword evidence="2" id="KW-1185">Reference proteome</keyword>
<sequence length="172" mass="19701">MLRFERCNVKACVDELLALGNNNARMWNLFNWLAEHDELQHGTQAEIIKLYVEDELAGYSLLESYQARTDKIVLHEGITYQELGVVHFRTLKPHRNKGYATLLAAAMYDDIVEPMLAQYRNVHAYVIATGRAAPLMARTDISPLHLIQQFYSEASFEEKVVNYLKVQAQALS</sequence>
<proteinExistence type="predicted"/>
<protein>
    <recommendedName>
        <fullName evidence="3">N-acetyltransferase domain-containing protein</fullName>
    </recommendedName>
</protein>
<dbReference type="HOGENOM" id="CLU_1553726_0_0_6"/>
<dbReference type="OrthoDB" id="6213721at2"/>
<gene>
    <name evidence="1" type="ORF">OLEAN_C05450</name>
</gene>
<evidence type="ECO:0000313" key="1">
    <source>
        <dbReference type="EMBL" id="CCK74721.1"/>
    </source>
</evidence>
<evidence type="ECO:0000313" key="2">
    <source>
        <dbReference type="Proteomes" id="UP000032749"/>
    </source>
</evidence>